<dbReference type="InterPro" id="IPR015813">
    <property type="entry name" value="Pyrv/PenolPyrv_kinase-like_dom"/>
</dbReference>
<dbReference type="PIRSF" id="PIRSF015582">
    <property type="entry name" value="Cit_lyase_B"/>
    <property type="match status" value="1"/>
</dbReference>
<protein>
    <recommendedName>
        <fullName evidence="6">HpcH/HpaI aldolase/citrate lyase domain-containing protein</fullName>
    </recommendedName>
</protein>
<feature type="region of interest" description="Disordered" evidence="5">
    <location>
        <begin position="1"/>
        <end position="25"/>
    </location>
</feature>
<dbReference type="PANTHER" id="PTHR11105">
    <property type="entry name" value="CITRATE LYASE SUBUNIT BETA-RELATED"/>
    <property type="match status" value="1"/>
</dbReference>
<feature type="binding site" evidence="4">
    <location>
        <position position="175"/>
    </location>
    <ligand>
        <name>Mg(2+)</name>
        <dbReference type="ChEBI" id="CHEBI:18420"/>
    </ligand>
</feature>
<evidence type="ECO:0000256" key="2">
    <source>
        <dbReference type="ARBA" id="ARBA00022723"/>
    </source>
</evidence>
<evidence type="ECO:0000256" key="1">
    <source>
        <dbReference type="ARBA" id="ARBA00001946"/>
    </source>
</evidence>
<proteinExistence type="predicted"/>
<dbReference type="InterPro" id="IPR040186">
    <property type="entry name" value="Citramalyl-CoA_lyase"/>
</dbReference>
<keyword evidence="3 4" id="KW-0460">Magnesium</keyword>
<evidence type="ECO:0000313" key="8">
    <source>
        <dbReference type="Proteomes" id="UP000728032"/>
    </source>
</evidence>
<gene>
    <name evidence="7" type="ORF">ONB1V03_LOCUS3107</name>
</gene>
<keyword evidence="8" id="KW-1185">Reference proteome</keyword>
<evidence type="ECO:0000256" key="5">
    <source>
        <dbReference type="SAM" id="MobiDB-lite"/>
    </source>
</evidence>
<reference evidence="7" key="1">
    <citation type="submission" date="2020-11" db="EMBL/GenBank/DDBJ databases">
        <authorList>
            <person name="Tran Van P."/>
        </authorList>
    </citation>
    <scope>NUCLEOTIDE SEQUENCE</scope>
</reference>
<dbReference type="PANTHER" id="PTHR11105:SF0">
    <property type="entry name" value="CITRAMALYL-COA LYASE, MITOCHONDRIAL"/>
    <property type="match status" value="1"/>
</dbReference>
<feature type="domain" description="HpcH/HpaI aldolase/citrate lyase" evidence="6">
    <location>
        <begin position="96"/>
        <end position="243"/>
    </location>
</feature>
<dbReference type="InterPro" id="IPR011206">
    <property type="entry name" value="Citrate_lyase_beta/mcl1/mcl2"/>
</dbReference>
<dbReference type="EMBL" id="CAJPVJ010000851">
    <property type="protein sequence ID" value="CAG2163533.1"/>
    <property type="molecule type" value="Genomic_DNA"/>
</dbReference>
<accession>A0A7R9LID3</accession>
<dbReference type="InterPro" id="IPR005000">
    <property type="entry name" value="Aldolase/citrate-lyase_domain"/>
</dbReference>
<name>A0A7R9LID3_9ACAR</name>
<dbReference type="EMBL" id="OC915676">
    <property type="protein sequence ID" value="CAD7641450.1"/>
    <property type="molecule type" value="Genomic_DNA"/>
</dbReference>
<dbReference type="AlphaFoldDB" id="A0A7R9LID3"/>
<organism evidence="7">
    <name type="scientific">Oppiella nova</name>
    <dbReference type="NCBI Taxonomy" id="334625"/>
    <lineage>
        <taxon>Eukaryota</taxon>
        <taxon>Metazoa</taxon>
        <taxon>Ecdysozoa</taxon>
        <taxon>Arthropoda</taxon>
        <taxon>Chelicerata</taxon>
        <taxon>Arachnida</taxon>
        <taxon>Acari</taxon>
        <taxon>Acariformes</taxon>
        <taxon>Sarcoptiformes</taxon>
        <taxon>Oribatida</taxon>
        <taxon>Brachypylina</taxon>
        <taxon>Oppioidea</taxon>
        <taxon>Oppiidae</taxon>
        <taxon>Oppiella</taxon>
    </lineage>
</organism>
<feature type="compositionally biased region" description="Polar residues" evidence="5">
    <location>
        <begin position="16"/>
        <end position="25"/>
    </location>
</feature>
<evidence type="ECO:0000313" key="7">
    <source>
        <dbReference type="EMBL" id="CAD7641450.1"/>
    </source>
</evidence>
<evidence type="ECO:0000256" key="4">
    <source>
        <dbReference type="PIRSR" id="PIRSR015582-2"/>
    </source>
</evidence>
<dbReference type="GO" id="GO:0046872">
    <property type="term" value="F:metal ion binding"/>
    <property type="evidence" value="ECO:0007669"/>
    <property type="project" value="UniProtKB-KW"/>
</dbReference>
<evidence type="ECO:0000259" key="6">
    <source>
        <dbReference type="Pfam" id="PF03328"/>
    </source>
</evidence>
<dbReference type="Pfam" id="PF03328">
    <property type="entry name" value="HpcH_HpaI"/>
    <property type="match status" value="1"/>
</dbReference>
<dbReference type="GO" id="GO:0106064">
    <property type="term" value="P:regulation of cobalamin metabolic process"/>
    <property type="evidence" value="ECO:0007669"/>
    <property type="project" value="TreeGrafter"/>
</dbReference>
<dbReference type="Gene3D" id="3.20.20.60">
    <property type="entry name" value="Phosphoenolpyruvate-binding domains"/>
    <property type="match status" value="2"/>
</dbReference>
<sequence length="308" mass="33953">MVRSSKEENKPPIDSQPASTPQQDINESLQRQYIRPRRALLYCPGSDDRKIAKLSTICGSVDTVVLDCEDGVAANKKLSYLSPNRLLLVQVVLSGEKLPKTILLPKVETREHLDSFAEKLVKAMGKRKTNKDLHLLTYVESAKGLLNLRDVIQHAIELSEFHLFSLEGIVFGSDDFCASIGATRTAGASETLLARQQVVLTAKAFDLQAIDVVYIDFKDIEGLRAQSLEGANMGFSGKQAIHPTQVPVIQEAFSPPPERVEWARRLVDEYKKSQSEGKGAFVFEGQMIDRPLLLQALNIIDIAVGPGG</sequence>
<keyword evidence="2 4" id="KW-0479">Metal-binding</keyword>
<dbReference type="GO" id="GO:0047777">
    <property type="term" value="F:(S)-citramalyl-CoA lyase activity"/>
    <property type="evidence" value="ECO:0007669"/>
    <property type="project" value="TreeGrafter"/>
</dbReference>
<comment type="cofactor">
    <cofactor evidence="1">
        <name>Mg(2+)</name>
        <dbReference type="ChEBI" id="CHEBI:18420"/>
    </cofactor>
</comment>
<evidence type="ECO:0000256" key="3">
    <source>
        <dbReference type="ARBA" id="ARBA00022842"/>
    </source>
</evidence>
<dbReference type="OrthoDB" id="1773at2759"/>
<dbReference type="Proteomes" id="UP000728032">
    <property type="component" value="Unassembled WGS sequence"/>
</dbReference>
<dbReference type="InterPro" id="IPR040442">
    <property type="entry name" value="Pyrv_kinase-like_dom_sf"/>
</dbReference>
<feature type="compositionally biased region" description="Basic and acidic residues" evidence="5">
    <location>
        <begin position="1"/>
        <end position="11"/>
    </location>
</feature>
<feature type="binding site" evidence="4">
    <location>
        <position position="140"/>
    </location>
    <ligand>
        <name>Mg(2+)</name>
        <dbReference type="ChEBI" id="CHEBI:18420"/>
    </ligand>
</feature>
<dbReference type="SUPFAM" id="SSF51621">
    <property type="entry name" value="Phosphoenolpyruvate/pyruvate domain"/>
    <property type="match status" value="1"/>
</dbReference>